<name>A0A1Y2B7X7_9FUNG</name>
<evidence type="ECO:0000313" key="3">
    <source>
        <dbReference type="Proteomes" id="UP000193642"/>
    </source>
</evidence>
<organism evidence="2 3">
    <name type="scientific">Rhizoclosmatium globosum</name>
    <dbReference type="NCBI Taxonomy" id="329046"/>
    <lineage>
        <taxon>Eukaryota</taxon>
        <taxon>Fungi</taxon>
        <taxon>Fungi incertae sedis</taxon>
        <taxon>Chytridiomycota</taxon>
        <taxon>Chytridiomycota incertae sedis</taxon>
        <taxon>Chytridiomycetes</taxon>
        <taxon>Chytridiales</taxon>
        <taxon>Chytriomycetaceae</taxon>
        <taxon>Rhizoclosmatium</taxon>
    </lineage>
</organism>
<sequence length="421" mass="46000">MEQQPTASTVLVWYLLIDRHGEAIAESSIDGVLVSDGATVLEFRRRVLATNAAILGCDNVVASHLSVFKSARDFVRGEAVALTANVTGLQSCVEKPLLVAVRANLTKRSLQFDQTSTTTDIHHYLNGLSPKNCVSDAAVPALEPTVEHERNQCETISESPNDVLLSACKLLLTALNLTDSYIANQDDVQRKIQDKTKANGALGTKDQKFCEKEYFEATYPRVYEATPAYIDQNGFLHQPGFLPSSDQSDQPVYLPLVGPIPNEPPAEWVIPVSKPITIRNPDDQNVLKPVKIQNPKTSAIVTISANGDIVESVDRALNPDASDFVVEHDNVEPEVEQLIPSVVDSVDSVVSIEAPDSCESITCNSDFKRLDDNDSNPTSPTGMPIPSSVFNPNIYKSQPWWSIETSSDEEDTSSQVIPKIN</sequence>
<proteinExistence type="predicted"/>
<comment type="caution">
    <text evidence="2">The sequence shown here is derived from an EMBL/GenBank/DDBJ whole genome shotgun (WGS) entry which is preliminary data.</text>
</comment>
<keyword evidence="3" id="KW-1185">Reference proteome</keyword>
<dbReference type="Proteomes" id="UP000193642">
    <property type="component" value="Unassembled WGS sequence"/>
</dbReference>
<feature type="region of interest" description="Disordered" evidence="1">
    <location>
        <begin position="368"/>
        <end position="421"/>
    </location>
</feature>
<dbReference type="EMBL" id="MCGO01000080">
    <property type="protein sequence ID" value="ORY30941.1"/>
    <property type="molecule type" value="Genomic_DNA"/>
</dbReference>
<evidence type="ECO:0000256" key="1">
    <source>
        <dbReference type="SAM" id="MobiDB-lite"/>
    </source>
</evidence>
<protein>
    <submittedName>
        <fullName evidence="2">Uncharacterized protein</fullName>
    </submittedName>
</protein>
<dbReference type="AlphaFoldDB" id="A0A1Y2B7X7"/>
<feature type="compositionally biased region" description="Polar residues" evidence="1">
    <location>
        <begin position="388"/>
        <end position="400"/>
    </location>
</feature>
<reference evidence="2 3" key="1">
    <citation type="submission" date="2016-07" db="EMBL/GenBank/DDBJ databases">
        <title>Pervasive Adenine N6-methylation of Active Genes in Fungi.</title>
        <authorList>
            <consortium name="DOE Joint Genome Institute"/>
            <person name="Mondo S.J."/>
            <person name="Dannebaum R.O."/>
            <person name="Kuo R.C."/>
            <person name="Labutti K."/>
            <person name="Haridas S."/>
            <person name="Kuo A."/>
            <person name="Salamov A."/>
            <person name="Ahrendt S.R."/>
            <person name="Lipzen A."/>
            <person name="Sullivan W."/>
            <person name="Andreopoulos W.B."/>
            <person name="Clum A."/>
            <person name="Lindquist E."/>
            <person name="Daum C."/>
            <person name="Ramamoorthy G.K."/>
            <person name="Gryganskyi A."/>
            <person name="Culley D."/>
            <person name="Magnuson J.K."/>
            <person name="James T.Y."/>
            <person name="O'Malley M.A."/>
            <person name="Stajich J.E."/>
            <person name="Spatafora J.W."/>
            <person name="Visel A."/>
            <person name="Grigoriev I.V."/>
        </authorList>
    </citation>
    <scope>NUCLEOTIDE SEQUENCE [LARGE SCALE GENOMIC DNA]</scope>
    <source>
        <strain evidence="2 3">JEL800</strain>
    </source>
</reference>
<accession>A0A1Y2B7X7</accession>
<evidence type="ECO:0000313" key="2">
    <source>
        <dbReference type="EMBL" id="ORY30941.1"/>
    </source>
</evidence>
<gene>
    <name evidence="2" type="ORF">BCR33DRAFT_724163</name>
</gene>